<comment type="caution">
    <text evidence="1">The sequence shown here is derived from an EMBL/GenBank/DDBJ whole genome shotgun (WGS) entry which is preliminary data.</text>
</comment>
<name>A0ABN9V9X0_9DINO</name>
<evidence type="ECO:0000313" key="1">
    <source>
        <dbReference type="EMBL" id="CAK0869766.1"/>
    </source>
</evidence>
<accession>A0ABN9V9X0</accession>
<evidence type="ECO:0000313" key="2">
    <source>
        <dbReference type="Proteomes" id="UP001189429"/>
    </source>
</evidence>
<organism evidence="1 2">
    <name type="scientific">Prorocentrum cordatum</name>
    <dbReference type="NCBI Taxonomy" id="2364126"/>
    <lineage>
        <taxon>Eukaryota</taxon>
        <taxon>Sar</taxon>
        <taxon>Alveolata</taxon>
        <taxon>Dinophyceae</taxon>
        <taxon>Prorocentrales</taxon>
        <taxon>Prorocentraceae</taxon>
        <taxon>Prorocentrum</taxon>
    </lineage>
</organism>
<gene>
    <name evidence="1" type="ORF">PCOR1329_LOCUS56022</name>
</gene>
<reference evidence="1" key="1">
    <citation type="submission" date="2023-10" db="EMBL/GenBank/DDBJ databases">
        <authorList>
            <person name="Chen Y."/>
            <person name="Shah S."/>
            <person name="Dougan E. K."/>
            <person name="Thang M."/>
            <person name="Chan C."/>
        </authorList>
    </citation>
    <scope>NUCLEOTIDE SEQUENCE [LARGE SCALE GENOMIC DNA]</scope>
</reference>
<dbReference type="Proteomes" id="UP001189429">
    <property type="component" value="Unassembled WGS sequence"/>
</dbReference>
<protein>
    <submittedName>
        <fullName evidence="1">Uncharacterized protein</fullName>
    </submittedName>
</protein>
<dbReference type="EMBL" id="CAUYUJ010016882">
    <property type="protein sequence ID" value="CAK0869766.1"/>
    <property type="molecule type" value="Genomic_DNA"/>
</dbReference>
<proteinExistence type="predicted"/>
<sequence length="139" mass="13979">MSCQLEHPVPLSIHLAGSSLTAAAAASSGGGQAVWTGVHRTAAAARADSETNALTTPKQFLCRSSVTGSGSSASVSVRTLAPPRLCSTSRRNVPASPCRACNIGRSALASGGLIASASAPCSENQAPHWLEHGSPVMLC</sequence>
<keyword evidence="2" id="KW-1185">Reference proteome</keyword>